<evidence type="ECO:0000256" key="1">
    <source>
        <dbReference type="SAM" id="MobiDB-lite"/>
    </source>
</evidence>
<keyword evidence="3" id="KW-1185">Reference proteome</keyword>
<gene>
    <name evidence="2" type="ORF">JZ751_010471</name>
</gene>
<name>A0A8T2NXB2_9TELE</name>
<protein>
    <submittedName>
        <fullName evidence="2">Uncharacterized protein</fullName>
    </submittedName>
</protein>
<dbReference type="AlphaFoldDB" id="A0A8T2NXB2"/>
<evidence type="ECO:0000313" key="3">
    <source>
        <dbReference type="Proteomes" id="UP000824540"/>
    </source>
</evidence>
<evidence type="ECO:0000313" key="2">
    <source>
        <dbReference type="EMBL" id="KAG9344784.1"/>
    </source>
</evidence>
<dbReference type="Proteomes" id="UP000824540">
    <property type="component" value="Unassembled WGS sequence"/>
</dbReference>
<feature type="region of interest" description="Disordered" evidence="1">
    <location>
        <begin position="87"/>
        <end position="122"/>
    </location>
</feature>
<reference evidence="2" key="1">
    <citation type="thesis" date="2021" institute="BYU ScholarsArchive" country="Provo, UT, USA">
        <title>Applications of and Algorithms for Genome Assembly and Genomic Analyses with an Emphasis on Marine Teleosts.</title>
        <authorList>
            <person name="Pickett B.D."/>
        </authorList>
    </citation>
    <scope>NUCLEOTIDE SEQUENCE</scope>
    <source>
        <strain evidence="2">HI-2016</strain>
    </source>
</reference>
<dbReference type="EMBL" id="JAFBMS010000019">
    <property type="protein sequence ID" value="KAG9344784.1"/>
    <property type="molecule type" value="Genomic_DNA"/>
</dbReference>
<sequence length="122" mass="13274">MHFLRHTGRQTPNSSEFSHFQRFLESVLCDWSEATLTGPLSPQGKGGGVILKNQVSITSDTPEAQKAEGLPWLQGLGHQRGALSGEWGLAQGLVEQQAQEDGQQDEGQAGHEDDEPQLVVEL</sequence>
<accession>A0A8T2NXB2</accession>
<feature type="compositionally biased region" description="Low complexity" evidence="1">
    <location>
        <begin position="95"/>
        <end position="107"/>
    </location>
</feature>
<comment type="caution">
    <text evidence="2">The sequence shown here is derived from an EMBL/GenBank/DDBJ whole genome shotgun (WGS) entry which is preliminary data.</text>
</comment>
<organism evidence="2 3">
    <name type="scientific">Albula glossodonta</name>
    <name type="common">roundjaw bonefish</name>
    <dbReference type="NCBI Taxonomy" id="121402"/>
    <lineage>
        <taxon>Eukaryota</taxon>
        <taxon>Metazoa</taxon>
        <taxon>Chordata</taxon>
        <taxon>Craniata</taxon>
        <taxon>Vertebrata</taxon>
        <taxon>Euteleostomi</taxon>
        <taxon>Actinopterygii</taxon>
        <taxon>Neopterygii</taxon>
        <taxon>Teleostei</taxon>
        <taxon>Albuliformes</taxon>
        <taxon>Albulidae</taxon>
        <taxon>Albula</taxon>
    </lineage>
</organism>
<proteinExistence type="predicted"/>